<feature type="non-terminal residue" evidence="1">
    <location>
        <position position="1"/>
    </location>
</feature>
<accession>A0A0K8WEJ5</accession>
<dbReference type="InterPro" id="IPR036397">
    <property type="entry name" value="RNaseH_sf"/>
</dbReference>
<dbReference type="PANTHER" id="PTHR47326">
    <property type="entry name" value="TRANSPOSABLE ELEMENT TC3 TRANSPOSASE-LIKE PROTEIN"/>
    <property type="match status" value="1"/>
</dbReference>
<reference evidence="1" key="1">
    <citation type="submission" date="2015-06" db="EMBL/GenBank/DDBJ databases">
        <authorList>
            <person name="Hoefler B.C."/>
            <person name="Straight P.D."/>
        </authorList>
    </citation>
    <scope>NUCLEOTIDE SEQUENCE</scope>
</reference>
<evidence type="ECO:0000313" key="1">
    <source>
        <dbReference type="EMBL" id="JAI49245.1"/>
    </source>
</evidence>
<feature type="non-terminal residue" evidence="1">
    <location>
        <position position="101"/>
    </location>
</feature>
<protein>
    <recommendedName>
        <fullName evidence="2">Transposable element Tc3 transposase</fullName>
    </recommendedName>
</protein>
<sequence length="101" mass="11794">RMRISFNSVWFQQDGAAPHIAQPVMTELRRKFSNKLISRNSTFRWPPRSPDLTAPDFFLWGYCKQEVYKAKPTNLNELRPSTRETIATIPVSTFQAVMNNF</sequence>
<name>A0A0K8WEJ5_BACLA</name>
<dbReference type="Gene3D" id="3.30.420.10">
    <property type="entry name" value="Ribonuclease H-like superfamily/Ribonuclease H"/>
    <property type="match status" value="1"/>
</dbReference>
<dbReference type="GO" id="GO:0003676">
    <property type="term" value="F:nucleic acid binding"/>
    <property type="evidence" value="ECO:0007669"/>
    <property type="project" value="InterPro"/>
</dbReference>
<organism evidence="1">
    <name type="scientific">Bactrocera latifrons</name>
    <name type="common">Malaysian fruit fly</name>
    <name type="synonym">Chaetodacus latifrons</name>
    <dbReference type="NCBI Taxonomy" id="174628"/>
    <lineage>
        <taxon>Eukaryota</taxon>
        <taxon>Metazoa</taxon>
        <taxon>Ecdysozoa</taxon>
        <taxon>Arthropoda</taxon>
        <taxon>Hexapoda</taxon>
        <taxon>Insecta</taxon>
        <taxon>Pterygota</taxon>
        <taxon>Neoptera</taxon>
        <taxon>Endopterygota</taxon>
        <taxon>Diptera</taxon>
        <taxon>Brachycera</taxon>
        <taxon>Muscomorpha</taxon>
        <taxon>Tephritoidea</taxon>
        <taxon>Tephritidae</taxon>
        <taxon>Bactrocera</taxon>
        <taxon>Bactrocera</taxon>
    </lineage>
</organism>
<evidence type="ECO:0008006" key="2">
    <source>
        <dbReference type="Google" id="ProtNLM"/>
    </source>
</evidence>
<gene>
    <name evidence="1" type="ORF">c5_g2_i3</name>
</gene>
<proteinExistence type="predicted"/>
<dbReference type="AlphaFoldDB" id="A0A0K8WEJ5"/>
<dbReference type="EMBL" id="GDHF01003069">
    <property type="protein sequence ID" value="JAI49245.1"/>
    <property type="molecule type" value="Transcribed_RNA"/>
</dbReference>
<dbReference type="PANTHER" id="PTHR47326:SF1">
    <property type="entry name" value="HTH PSQ-TYPE DOMAIN-CONTAINING PROTEIN"/>
    <property type="match status" value="1"/>
</dbReference>